<dbReference type="Proteomes" id="UP000007721">
    <property type="component" value="Chromosome"/>
</dbReference>
<evidence type="ECO:0000256" key="1">
    <source>
        <dbReference type="SAM" id="SignalP"/>
    </source>
</evidence>
<dbReference type="Pfam" id="PF09411">
    <property type="entry name" value="PagL"/>
    <property type="match status" value="1"/>
</dbReference>
<evidence type="ECO:0000313" key="2">
    <source>
        <dbReference type="EMBL" id="ACM21924.1"/>
    </source>
</evidence>
<keyword evidence="1" id="KW-0732">Signal</keyword>
<keyword evidence="3" id="KW-1185">Reference proteome</keyword>
<dbReference type="HOGENOM" id="CLU_1480047_0_0_7"/>
<dbReference type="KEGG" id="geo:Geob_3583"/>
<organism evidence="2 3">
    <name type="scientific">Geotalea daltonii (strain DSM 22248 / JCM 15807 / FRC-32)</name>
    <name type="common">Geobacter daltonii</name>
    <dbReference type="NCBI Taxonomy" id="316067"/>
    <lineage>
        <taxon>Bacteria</taxon>
        <taxon>Pseudomonadati</taxon>
        <taxon>Thermodesulfobacteriota</taxon>
        <taxon>Desulfuromonadia</taxon>
        <taxon>Geobacterales</taxon>
        <taxon>Geobacteraceae</taxon>
        <taxon>Geotalea</taxon>
    </lineage>
</organism>
<gene>
    <name evidence="2" type="ordered locus">Geob_3583</name>
</gene>
<accession>B9M6D6</accession>
<dbReference type="STRING" id="316067.Geob_3583"/>
<evidence type="ECO:0000313" key="3">
    <source>
        <dbReference type="Proteomes" id="UP000007721"/>
    </source>
</evidence>
<reference evidence="2 3" key="1">
    <citation type="submission" date="2009-01" db="EMBL/GenBank/DDBJ databases">
        <title>Complete sequence of Geobacter sp. FRC-32.</title>
        <authorList>
            <consortium name="US DOE Joint Genome Institute"/>
            <person name="Lucas S."/>
            <person name="Copeland A."/>
            <person name="Lapidus A."/>
            <person name="Glavina del Rio T."/>
            <person name="Dalin E."/>
            <person name="Tice H."/>
            <person name="Bruce D."/>
            <person name="Goodwin L."/>
            <person name="Pitluck S."/>
            <person name="Saunders E."/>
            <person name="Brettin T."/>
            <person name="Detter J.C."/>
            <person name="Han C."/>
            <person name="Larimer F."/>
            <person name="Land M."/>
            <person name="Hauser L."/>
            <person name="Kyrpides N."/>
            <person name="Ovchinnikova G."/>
            <person name="Kostka J."/>
            <person name="Richardson P."/>
        </authorList>
    </citation>
    <scope>NUCLEOTIDE SEQUENCE [LARGE SCALE GENOMIC DNA]</scope>
    <source>
        <strain evidence="3">DSM 22248 / JCM 15807 / FRC-32</strain>
    </source>
</reference>
<dbReference type="EMBL" id="CP001390">
    <property type="protein sequence ID" value="ACM21924.1"/>
    <property type="molecule type" value="Genomic_DNA"/>
</dbReference>
<feature type="signal peptide" evidence="1">
    <location>
        <begin position="1"/>
        <end position="23"/>
    </location>
</feature>
<protein>
    <submittedName>
        <fullName evidence="2">[lipopolysaccharide]-lipid A 3-O-deacylase outer membrane protein, PagL family</fullName>
    </submittedName>
</protein>
<proteinExistence type="predicted"/>
<sequence>MKTLPVMILLFLALNLSPPPANAQEGLKSIGIRSGISAKKKHEYFHQYEMFTEYGLPWDWRGDSGWGLGVKLDASAGALYGGKAIGFIGTLGPGFSFSKGNRGFAADIGSSLVILNKRNFGTQNFAGKLQFLIYLGLNYRFDNGLGLGYRIQHMSNAGLYNSVNPGLDLHMAAISWNF</sequence>
<dbReference type="InterPro" id="IPR018550">
    <property type="entry name" value="Lipid-A_deacylase-rel"/>
</dbReference>
<dbReference type="Gene3D" id="2.40.160.20">
    <property type="match status" value="1"/>
</dbReference>
<dbReference type="AlphaFoldDB" id="B9M6D6"/>
<name>B9M6D6_GEODF</name>
<dbReference type="RefSeq" id="WP_012648652.1">
    <property type="nucleotide sequence ID" value="NC_011979.1"/>
</dbReference>
<feature type="chain" id="PRO_5002888816" evidence="1">
    <location>
        <begin position="24"/>
        <end position="178"/>
    </location>
</feature>